<dbReference type="SUPFAM" id="SSF51182">
    <property type="entry name" value="RmlC-like cupins"/>
    <property type="match status" value="1"/>
</dbReference>
<comment type="similarity">
    <text evidence="1 2">Belongs to the pirin family.</text>
</comment>
<dbReference type="AlphaFoldDB" id="A0AAW7Y7W6"/>
<proteinExistence type="inferred from homology"/>
<dbReference type="Gene3D" id="2.60.120.10">
    <property type="entry name" value="Jelly Rolls"/>
    <property type="match status" value="1"/>
</dbReference>
<feature type="domain" description="Pirin C-terminal" evidence="4">
    <location>
        <begin position="173"/>
        <end position="251"/>
    </location>
</feature>
<dbReference type="Pfam" id="PF02678">
    <property type="entry name" value="Pirin"/>
    <property type="match status" value="1"/>
</dbReference>
<dbReference type="RefSeq" id="WP_303499493.1">
    <property type="nucleotide sequence ID" value="NZ_JAUOPU010000009.1"/>
</dbReference>
<dbReference type="InterPro" id="IPR014710">
    <property type="entry name" value="RmlC-like_jellyroll"/>
</dbReference>
<evidence type="ECO:0000256" key="1">
    <source>
        <dbReference type="ARBA" id="ARBA00008416"/>
    </source>
</evidence>
<dbReference type="EMBL" id="JAUOPU010000009">
    <property type="protein sequence ID" value="MDO6542988.1"/>
    <property type="molecule type" value="Genomic_DNA"/>
</dbReference>
<gene>
    <name evidence="5" type="ORF">Q4568_10610</name>
</gene>
<comment type="caution">
    <text evidence="5">The sequence shown here is derived from an EMBL/GenBank/DDBJ whole genome shotgun (WGS) entry which is preliminary data.</text>
</comment>
<dbReference type="Proteomes" id="UP001170624">
    <property type="component" value="Unassembled WGS sequence"/>
</dbReference>
<evidence type="ECO:0000259" key="4">
    <source>
        <dbReference type="Pfam" id="PF05726"/>
    </source>
</evidence>
<feature type="domain" description="Pirin N-terminal" evidence="3">
    <location>
        <begin position="26"/>
        <end position="118"/>
    </location>
</feature>
<dbReference type="InterPro" id="IPR003829">
    <property type="entry name" value="Pirin_N_dom"/>
</dbReference>
<dbReference type="InterPro" id="IPR012093">
    <property type="entry name" value="Pirin"/>
</dbReference>
<evidence type="ECO:0000259" key="3">
    <source>
        <dbReference type="Pfam" id="PF02678"/>
    </source>
</evidence>
<evidence type="ECO:0000256" key="2">
    <source>
        <dbReference type="RuleBase" id="RU003457"/>
    </source>
</evidence>
<organism evidence="5 6">
    <name type="scientific">Photobacterium sanguinicancri</name>
    <dbReference type="NCBI Taxonomy" id="875932"/>
    <lineage>
        <taxon>Bacteria</taxon>
        <taxon>Pseudomonadati</taxon>
        <taxon>Pseudomonadota</taxon>
        <taxon>Gammaproteobacteria</taxon>
        <taxon>Vibrionales</taxon>
        <taxon>Vibrionaceae</taxon>
        <taxon>Photobacterium</taxon>
    </lineage>
</organism>
<name>A0AAW7Y7W6_9GAMM</name>
<dbReference type="InterPro" id="IPR008778">
    <property type="entry name" value="Pirin_C_dom"/>
</dbReference>
<sequence>MAEKTRTIKKVRYGLKSGSMTAYIQSGEIEELNPFALWDHYQAKNICQPVGLDFHGHSGVNTFTYPICGHLRHVDSTGSQTSLEPGDVQMMLAGNGVIHKDTLKPTDGGRVETFALWVLLPANDVEMSDAKSLKFTAGDLPILEKNNVTTKVLIGELNGIQSPITSPSPILVLDVAIAPYSQWEIQPNEQLTAGFIFIHSGKAYVSSTEVHANQMAIFTPSDNRIEVRTGHYGCRLLLAIGKPLVQPIIATSTSVHSSVTHLQHSALHIKQLLEKVES</sequence>
<evidence type="ECO:0000313" key="5">
    <source>
        <dbReference type="EMBL" id="MDO6542988.1"/>
    </source>
</evidence>
<dbReference type="Pfam" id="PF05726">
    <property type="entry name" value="Pirin_C"/>
    <property type="match status" value="1"/>
</dbReference>
<reference evidence="5" key="1">
    <citation type="submission" date="2023-07" db="EMBL/GenBank/DDBJ databases">
        <title>Genome content predicts the carbon catabolic preferences of heterotrophic bacteria.</title>
        <authorList>
            <person name="Gralka M."/>
        </authorList>
    </citation>
    <scope>NUCLEOTIDE SEQUENCE</scope>
    <source>
        <strain evidence="5">G2M05</strain>
    </source>
</reference>
<evidence type="ECO:0000313" key="6">
    <source>
        <dbReference type="Proteomes" id="UP001170624"/>
    </source>
</evidence>
<dbReference type="PIRSF" id="PIRSF006232">
    <property type="entry name" value="Pirin"/>
    <property type="match status" value="1"/>
</dbReference>
<dbReference type="PANTHER" id="PTHR13903:SF8">
    <property type="entry name" value="PIRIN"/>
    <property type="match status" value="1"/>
</dbReference>
<accession>A0AAW7Y7W6</accession>
<dbReference type="InterPro" id="IPR011051">
    <property type="entry name" value="RmlC_Cupin_sf"/>
</dbReference>
<protein>
    <submittedName>
        <fullName evidence="5">Pirin family protein</fullName>
    </submittedName>
</protein>
<dbReference type="PANTHER" id="PTHR13903">
    <property type="entry name" value="PIRIN-RELATED"/>
    <property type="match status" value="1"/>
</dbReference>
<dbReference type="CDD" id="cd02247">
    <property type="entry name" value="cupin_pirin_C"/>
    <property type="match status" value="1"/>
</dbReference>